<feature type="domain" description="UAS" evidence="2">
    <location>
        <begin position="256"/>
        <end position="368"/>
    </location>
</feature>
<feature type="compositionally biased region" description="Basic and acidic residues" evidence="1">
    <location>
        <begin position="106"/>
        <end position="120"/>
    </location>
</feature>
<dbReference type="InterPro" id="IPR009060">
    <property type="entry name" value="UBA-like_sf"/>
</dbReference>
<dbReference type="PANTHER" id="PTHR23322:SF6">
    <property type="entry name" value="UBX DOMAIN-CONTAINING PROTEIN 7"/>
    <property type="match status" value="1"/>
</dbReference>
<feature type="compositionally biased region" description="Polar residues" evidence="1">
    <location>
        <begin position="365"/>
        <end position="387"/>
    </location>
</feature>
<dbReference type="InterPro" id="IPR006577">
    <property type="entry name" value="UAS"/>
</dbReference>
<organism evidence="3 4">
    <name type="scientific">Meloidogyne floridensis</name>
    <dbReference type="NCBI Taxonomy" id="298350"/>
    <lineage>
        <taxon>Eukaryota</taxon>
        <taxon>Metazoa</taxon>
        <taxon>Ecdysozoa</taxon>
        <taxon>Nematoda</taxon>
        <taxon>Chromadorea</taxon>
        <taxon>Rhabditida</taxon>
        <taxon>Tylenchina</taxon>
        <taxon>Tylenchomorpha</taxon>
        <taxon>Tylenchoidea</taxon>
        <taxon>Meloidogynidae</taxon>
        <taxon>Meloidogyninae</taxon>
        <taxon>Meloidogyne</taxon>
    </lineage>
</organism>
<keyword evidence="3" id="KW-1185">Reference proteome</keyword>
<name>A0A915NYI0_9BILA</name>
<proteinExistence type="predicted"/>
<evidence type="ECO:0000259" key="2">
    <source>
        <dbReference type="SMART" id="SM00594"/>
    </source>
</evidence>
<feature type="region of interest" description="Disordered" evidence="1">
    <location>
        <begin position="1"/>
        <end position="21"/>
    </location>
</feature>
<dbReference type="InterPro" id="IPR050730">
    <property type="entry name" value="UBX_domain-protein"/>
</dbReference>
<dbReference type="SUPFAM" id="SSF46934">
    <property type="entry name" value="UBA-like"/>
    <property type="match status" value="1"/>
</dbReference>
<dbReference type="Gene3D" id="1.10.8.10">
    <property type="entry name" value="DNA helicase RuvA subunit, C-terminal domain"/>
    <property type="match status" value="1"/>
</dbReference>
<feature type="region of interest" description="Disordered" evidence="1">
    <location>
        <begin position="180"/>
        <end position="202"/>
    </location>
</feature>
<feature type="region of interest" description="Disordered" evidence="1">
    <location>
        <begin position="362"/>
        <end position="403"/>
    </location>
</feature>
<evidence type="ECO:0000256" key="1">
    <source>
        <dbReference type="SAM" id="MobiDB-lite"/>
    </source>
</evidence>
<dbReference type="GO" id="GO:0043161">
    <property type="term" value="P:proteasome-mediated ubiquitin-dependent protein catabolic process"/>
    <property type="evidence" value="ECO:0007669"/>
    <property type="project" value="TreeGrafter"/>
</dbReference>
<dbReference type="Pfam" id="PF13899">
    <property type="entry name" value="Thioredoxin_7"/>
    <property type="match status" value="1"/>
</dbReference>
<feature type="region of interest" description="Disordered" evidence="1">
    <location>
        <begin position="99"/>
        <end position="120"/>
    </location>
</feature>
<accession>A0A915NYI0</accession>
<dbReference type="CDD" id="cd02958">
    <property type="entry name" value="UAS"/>
    <property type="match status" value="1"/>
</dbReference>
<dbReference type="Gene3D" id="3.40.30.10">
    <property type="entry name" value="Glutaredoxin"/>
    <property type="match status" value="1"/>
</dbReference>
<evidence type="ECO:0000313" key="3">
    <source>
        <dbReference type="Proteomes" id="UP000887560"/>
    </source>
</evidence>
<dbReference type="Pfam" id="PF14555">
    <property type="entry name" value="UBA_4"/>
    <property type="match status" value="1"/>
</dbReference>
<dbReference type="AlphaFoldDB" id="A0A915NYI0"/>
<dbReference type="PANTHER" id="PTHR23322">
    <property type="entry name" value="FAS-ASSOCIATED PROTEIN"/>
    <property type="match status" value="1"/>
</dbReference>
<dbReference type="Proteomes" id="UP000887560">
    <property type="component" value="Unplaced"/>
</dbReference>
<dbReference type="SUPFAM" id="SSF52833">
    <property type="entry name" value="Thioredoxin-like"/>
    <property type="match status" value="1"/>
</dbReference>
<dbReference type="GO" id="GO:0043130">
    <property type="term" value="F:ubiquitin binding"/>
    <property type="evidence" value="ECO:0007669"/>
    <property type="project" value="TreeGrafter"/>
</dbReference>
<dbReference type="WBParaSite" id="scf7180000421874.g7833">
    <property type="protein sequence ID" value="scf7180000421874.g7833"/>
    <property type="gene ID" value="scf7180000421874.g7833"/>
</dbReference>
<sequence length="403" mass="46366">MDEGEEQKHRQAIQSFREFTGNQDDSTARRLLLMYNWDVQRAINIFFMRGAPPPTQQQKSDDSDDEDIIVDDDNEIQAVQPFFEPKRRISHFVKKNRNMEKIQTAENKKEDKKDGSEDNIRAPIPAVKGVMLAQSYRQTYENGNVRPGMSHSIFEQYRNLQPNEMSSETVEEVMEESAATSSSSIQEKFKQKGGFSPPTNSFKKIKLHHRTLEVENGKQHDNNKEKLIVTNDRTKEESSTTATTGGFGQGLKKRKDLRILFRPPTDLIFYGDWDKALQMAKQSHRWLLVNVQNSLEFACAVLNRDIWSAETVKDVVRSNFIFWQKCQITSFLSRYPTFEARDQEFKQMALLGPKHPLLLHREKSSNSSKSPQIMHSGQITASSSDSSCGGRKRKQSNDDSDLY</sequence>
<reference evidence="4" key="1">
    <citation type="submission" date="2022-11" db="UniProtKB">
        <authorList>
            <consortium name="WormBaseParasite"/>
        </authorList>
    </citation>
    <scope>IDENTIFICATION</scope>
</reference>
<evidence type="ECO:0000313" key="4">
    <source>
        <dbReference type="WBParaSite" id="scf7180000421874.g7833"/>
    </source>
</evidence>
<dbReference type="GO" id="GO:0005634">
    <property type="term" value="C:nucleus"/>
    <property type="evidence" value="ECO:0007669"/>
    <property type="project" value="TreeGrafter"/>
</dbReference>
<dbReference type="InterPro" id="IPR036249">
    <property type="entry name" value="Thioredoxin-like_sf"/>
</dbReference>
<protein>
    <submittedName>
        <fullName evidence="4">UAS domain-containing protein</fullName>
    </submittedName>
</protein>
<dbReference type="SMART" id="SM00594">
    <property type="entry name" value="UAS"/>
    <property type="match status" value="1"/>
</dbReference>